<name>A0ABX7PZL1_9BACT</name>
<dbReference type="EMBL" id="CP071382">
    <property type="protein sequence ID" value="QSV44591.1"/>
    <property type="molecule type" value="Genomic_DNA"/>
</dbReference>
<evidence type="ECO:0000313" key="2">
    <source>
        <dbReference type="Proteomes" id="UP000663651"/>
    </source>
</evidence>
<keyword evidence="2" id="KW-1185">Reference proteome</keyword>
<protein>
    <submittedName>
        <fullName evidence="1">Uncharacterized protein</fullName>
    </submittedName>
</protein>
<dbReference type="RefSeq" id="WP_207162363.1">
    <property type="nucleotide sequence ID" value="NZ_CP071382.1"/>
</dbReference>
<proteinExistence type="predicted"/>
<sequence length="114" mass="12134">MKTTTFPHRTIATILIVLLLLISTAGFGLALSLSVQEQTTSKHAACGCITANDGGSESESPTPEVCHGDFNPSCEAMPAIPVYAPAVECLCAFEPFRAPPQVYFDLFVPPQECC</sequence>
<organism evidence="1 2">
    <name type="scientific">Geobacter benzoatilyticus</name>
    <dbReference type="NCBI Taxonomy" id="2815309"/>
    <lineage>
        <taxon>Bacteria</taxon>
        <taxon>Pseudomonadati</taxon>
        <taxon>Thermodesulfobacteriota</taxon>
        <taxon>Desulfuromonadia</taxon>
        <taxon>Geobacterales</taxon>
        <taxon>Geobacteraceae</taxon>
        <taxon>Geobacter</taxon>
    </lineage>
</organism>
<dbReference type="Proteomes" id="UP000663651">
    <property type="component" value="Chromosome"/>
</dbReference>
<reference evidence="1 2" key="1">
    <citation type="submission" date="2021-03" db="EMBL/GenBank/DDBJ databases">
        <title>Geobacter metallireducens gen. nov. sp. nov., a microorganism capable of coupling the complete oxidation of organic compounds to the reduction of iron and other metals.</title>
        <authorList>
            <person name="Li Y."/>
        </authorList>
    </citation>
    <scope>NUCLEOTIDE SEQUENCE [LARGE SCALE GENOMIC DNA]</scope>
    <source>
        <strain evidence="1 2">Jerry-YX</strain>
    </source>
</reference>
<evidence type="ECO:0000313" key="1">
    <source>
        <dbReference type="EMBL" id="QSV44591.1"/>
    </source>
</evidence>
<gene>
    <name evidence="1" type="ORF">JZM60_10470</name>
</gene>
<accession>A0ABX7PZL1</accession>